<comment type="caution">
    <text evidence="3">The sequence shown here is derived from an EMBL/GenBank/DDBJ whole genome shotgun (WGS) entry which is preliminary data.</text>
</comment>
<reference evidence="3 4" key="1">
    <citation type="submission" date="2019-11" db="EMBL/GenBank/DDBJ databases">
        <title>Genome sequences of 17 halophilic strains isolated from different environments.</title>
        <authorList>
            <person name="Furrow R.E."/>
        </authorList>
    </citation>
    <scope>NUCLEOTIDE SEQUENCE [LARGE SCALE GENOMIC DNA]</scope>
    <source>
        <strain evidence="3 4">22514_16_FS</strain>
    </source>
</reference>
<evidence type="ECO:0000256" key="1">
    <source>
        <dbReference type="SAM" id="MobiDB-lite"/>
    </source>
</evidence>
<feature type="region of interest" description="Disordered" evidence="1">
    <location>
        <begin position="351"/>
        <end position="387"/>
    </location>
</feature>
<feature type="transmembrane region" description="Helical" evidence="2">
    <location>
        <begin position="204"/>
        <end position="223"/>
    </location>
</feature>
<sequence length="672" mass="73051">MMGTEQINQKLRSWYVLILTFGILFFPLNNTVHAEGKWYEAPMEWVMKKLFEWILEPFIGLHEPAWHVFYSSEGKVLGMYTEEQFQNAIVQGYNMVFFVVGVILMGAIVKSFVQAAYSNFSPSMKNDLADLGLKSVFGIILLFNFFGVVEVFIQLNHYTVQMFESQLQDPTSMRDMGAKALASNDGEEEGEALKFTDLADDAGFIEQGIISFFSVGVAIWFKAFYIQRMLMVSGLIILAPLWISMMFFPKLVGLTMFGMRELYSQILSQSIHAALFWIYFWMFGEDINWLTFLIAMSMFIPISESLRFAFGATSENASKLTMAGTAAGMGTLMHGARAIGDAKNGVKNAYKERSGQNDQQQSSKQYGGSAQSASGGGGTAGASRTPNKYARNMKTAGHLAGGVGSAMGRMGGNFAGMGLSPVAQHFMAEGGSQAGEGAGFGAGAVGYGGSSALMNKSSNAVNATAEAFKGNGFEGVPSMPNSGLNIKGKAKQLGANTKTLAQNLGKGTKEFAVSSKYRNDASVRKDTNEKVLGTLGTASFGPDVGYQMGADKASLFSQGFKEPSLSDLSDNKIYATVTTSNGSYLAEKDSEGNLTRKSNYGEGNADLEKGQKVVQEFRTRTQEDGIRTVSPSSRKYVTDSSGTKNEYQGKSADANDFIKHRPVDRINNRRRT</sequence>
<evidence type="ECO:0000313" key="3">
    <source>
        <dbReference type="EMBL" id="MYL35494.1"/>
    </source>
</evidence>
<feature type="compositionally biased region" description="Basic and acidic residues" evidence="1">
    <location>
        <begin position="656"/>
        <end position="672"/>
    </location>
</feature>
<keyword evidence="2" id="KW-1133">Transmembrane helix</keyword>
<feature type="transmembrane region" description="Helical" evidence="2">
    <location>
        <begin position="262"/>
        <end position="282"/>
    </location>
</feature>
<evidence type="ECO:0000256" key="2">
    <source>
        <dbReference type="SAM" id="Phobius"/>
    </source>
</evidence>
<feature type="compositionally biased region" description="Basic and acidic residues" evidence="1">
    <location>
        <begin position="606"/>
        <end position="626"/>
    </location>
</feature>
<keyword evidence="2" id="KW-0812">Transmembrane</keyword>
<feature type="transmembrane region" description="Helical" evidence="2">
    <location>
        <begin position="230"/>
        <end position="250"/>
    </location>
</feature>
<keyword evidence="2" id="KW-0472">Membrane</keyword>
<dbReference type="Proteomes" id="UP000468638">
    <property type="component" value="Unassembled WGS sequence"/>
</dbReference>
<dbReference type="RefSeq" id="WP_160850450.1">
    <property type="nucleotide sequence ID" value="NZ_WMEQ01000017.1"/>
</dbReference>
<feature type="transmembrane region" description="Helical" evidence="2">
    <location>
        <begin position="289"/>
        <end position="310"/>
    </location>
</feature>
<accession>A0A6I5A591</accession>
<feature type="compositionally biased region" description="Low complexity" evidence="1">
    <location>
        <begin position="359"/>
        <end position="373"/>
    </location>
</feature>
<name>A0A6I5A591_9BACI</name>
<protein>
    <submittedName>
        <fullName evidence="3">Uncharacterized protein</fullName>
    </submittedName>
</protein>
<dbReference type="EMBL" id="WMEQ01000017">
    <property type="protein sequence ID" value="MYL35494.1"/>
    <property type="molecule type" value="Genomic_DNA"/>
</dbReference>
<dbReference type="AlphaFoldDB" id="A0A6I5A591"/>
<feature type="transmembrane region" description="Helical" evidence="2">
    <location>
        <begin position="95"/>
        <end position="113"/>
    </location>
</feature>
<dbReference type="OrthoDB" id="2534037at2"/>
<feature type="transmembrane region" description="Helical" evidence="2">
    <location>
        <begin position="133"/>
        <end position="153"/>
    </location>
</feature>
<feature type="region of interest" description="Disordered" evidence="1">
    <location>
        <begin position="586"/>
        <end position="672"/>
    </location>
</feature>
<feature type="compositionally biased region" description="Polar residues" evidence="1">
    <location>
        <begin position="629"/>
        <end position="648"/>
    </location>
</feature>
<gene>
    <name evidence="3" type="ORF">GLW05_18090</name>
</gene>
<evidence type="ECO:0000313" key="4">
    <source>
        <dbReference type="Proteomes" id="UP000468638"/>
    </source>
</evidence>
<organism evidence="3 4">
    <name type="scientific">Pontibacillus yanchengensis</name>
    <dbReference type="NCBI Taxonomy" id="462910"/>
    <lineage>
        <taxon>Bacteria</taxon>
        <taxon>Bacillati</taxon>
        <taxon>Bacillota</taxon>
        <taxon>Bacilli</taxon>
        <taxon>Bacillales</taxon>
        <taxon>Bacillaceae</taxon>
        <taxon>Pontibacillus</taxon>
    </lineage>
</organism>
<proteinExistence type="predicted"/>